<dbReference type="PANTHER" id="PTHR30069:SF27">
    <property type="entry name" value="BLL4766 PROTEIN"/>
    <property type="match status" value="1"/>
</dbReference>
<dbReference type="InterPro" id="IPR037066">
    <property type="entry name" value="Plug_dom_sf"/>
</dbReference>
<keyword evidence="3 7" id="KW-1134">Transmembrane beta strand</keyword>
<accession>Q21MM2</accession>
<feature type="domain" description="TonB-dependent receptor plug" evidence="9">
    <location>
        <begin position="54"/>
        <end position="162"/>
    </location>
</feature>
<evidence type="ECO:0000256" key="7">
    <source>
        <dbReference type="PROSITE-ProRule" id="PRU01360"/>
    </source>
</evidence>
<protein>
    <submittedName>
        <fullName evidence="10">TonB-dependent receptor, plug</fullName>
    </submittedName>
</protein>
<keyword evidence="4 7" id="KW-0812">Transmembrane</keyword>
<dbReference type="Gene3D" id="2.170.130.10">
    <property type="entry name" value="TonB-dependent receptor, plug domain"/>
    <property type="match status" value="1"/>
</dbReference>
<dbReference type="InterPro" id="IPR012910">
    <property type="entry name" value="Plug_dom"/>
</dbReference>
<dbReference type="RefSeq" id="WP_011467278.1">
    <property type="nucleotide sequence ID" value="NC_007912.1"/>
</dbReference>
<dbReference type="eggNOG" id="COG1629">
    <property type="taxonomic scope" value="Bacteria"/>
</dbReference>
<dbReference type="Pfam" id="PF07715">
    <property type="entry name" value="Plug"/>
    <property type="match status" value="1"/>
</dbReference>
<evidence type="ECO:0000256" key="2">
    <source>
        <dbReference type="ARBA" id="ARBA00022448"/>
    </source>
</evidence>
<keyword evidence="11" id="KW-1185">Reference proteome</keyword>
<dbReference type="InterPro" id="IPR039426">
    <property type="entry name" value="TonB-dep_rcpt-like"/>
</dbReference>
<reference evidence="10 11" key="1">
    <citation type="journal article" date="2008" name="PLoS Genet.">
        <title>Complete genome sequence of the complex carbohydrate-degrading marine bacterium, Saccharophagus degradans strain 2-40 T.</title>
        <authorList>
            <person name="Weiner R.M."/>
            <person name="Taylor L.E.II."/>
            <person name="Henrissat B."/>
            <person name="Hauser L."/>
            <person name="Land M."/>
            <person name="Coutinho P.M."/>
            <person name="Rancurel C."/>
            <person name="Saunders E.H."/>
            <person name="Longmire A.G."/>
            <person name="Zhang H."/>
            <person name="Bayer E.A."/>
            <person name="Gilbert H.J."/>
            <person name="Larimer F."/>
            <person name="Zhulin I.B."/>
            <person name="Ekborg N.A."/>
            <person name="Lamed R."/>
            <person name="Richardson P.M."/>
            <person name="Borovok I."/>
            <person name="Hutcheson S."/>
        </authorList>
    </citation>
    <scope>NUCLEOTIDE SEQUENCE [LARGE SCALE GENOMIC DNA]</scope>
    <source>
        <strain evidence="11">2-40 / ATCC 43961 / DSM 17024</strain>
    </source>
</reference>
<name>Q21MM2_SACD2</name>
<evidence type="ECO:0000313" key="10">
    <source>
        <dbReference type="EMBL" id="ABD80057.1"/>
    </source>
</evidence>
<dbReference type="GeneID" id="98612479"/>
<dbReference type="SUPFAM" id="SSF56935">
    <property type="entry name" value="Porins"/>
    <property type="match status" value="1"/>
</dbReference>
<evidence type="ECO:0000256" key="8">
    <source>
        <dbReference type="SAM" id="SignalP"/>
    </source>
</evidence>
<keyword evidence="2 7" id="KW-0813">Transport</keyword>
<dbReference type="HOGENOM" id="CLU_354077_0_0_6"/>
<dbReference type="PROSITE" id="PS52016">
    <property type="entry name" value="TONB_DEPENDENT_REC_3"/>
    <property type="match status" value="1"/>
</dbReference>
<comment type="subcellular location">
    <subcellularLocation>
        <location evidence="1 7">Cell outer membrane</location>
        <topology evidence="1 7">Multi-pass membrane protein</topology>
    </subcellularLocation>
</comment>
<dbReference type="GO" id="GO:0009279">
    <property type="term" value="C:cell outer membrane"/>
    <property type="evidence" value="ECO:0007669"/>
    <property type="project" value="UniProtKB-SubCell"/>
</dbReference>
<dbReference type="Proteomes" id="UP000001947">
    <property type="component" value="Chromosome"/>
</dbReference>
<dbReference type="InterPro" id="IPR036942">
    <property type="entry name" value="Beta-barrel_TonB_sf"/>
</dbReference>
<evidence type="ECO:0000259" key="9">
    <source>
        <dbReference type="Pfam" id="PF07715"/>
    </source>
</evidence>
<keyword evidence="5 7" id="KW-0472">Membrane</keyword>
<evidence type="ECO:0000256" key="6">
    <source>
        <dbReference type="ARBA" id="ARBA00023237"/>
    </source>
</evidence>
<evidence type="ECO:0000256" key="4">
    <source>
        <dbReference type="ARBA" id="ARBA00022692"/>
    </source>
</evidence>
<dbReference type="PANTHER" id="PTHR30069">
    <property type="entry name" value="TONB-DEPENDENT OUTER MEMBRANE RECEPTOR"/>
    <property type="match status" value="1"/>
</dbReference>
<dbReference type="GO" id="GO:0015344">
    <property type="term" value="F:siderophore uptake transmembrane transporter activity"/>
    <property type="evidence" value="ECO:0007669"/>
    <property type="project" value="TreeGrafter"/>
</dbReference>
<dbReference type="KEGG" id="sde:Sde_0795"/>
<feature type="chain" id="PRO_5004200094" evidence="8">
    <location>
        <begin position="26"/>
        <end position="793"/>
    </location>
</feature>
<dbReference type="AlphaFoldDB" id="Q21MM2"/>
<gene>
    <name evidence="10" type="ordered locus">Sde_0795</name>
</gene>
<comment type="similarity">
    <text evidence="7">Belongs to the TonB-dependent receptor family.</text>
</comment>
<dbReference type="STRING" id="203122.Sde_0795"/>
<sequence>MPKVITPVRFAAFLFFQAIATTAAAADEGLVGLSLEELLNIEVSTGSLLKNSTDDAPAAITIIRKDQIEISGAKNLANLLEQHVPGMMLMSHSEGDKIGLRGLIAAENYKLLLLVNGKNITNMVYEGAILEIDQWDMGDIERVEVIRGPGSVTYGTGAIAGIINIITKTPHSDSPAFSVGLASNNTYQSRGISAQFNKSVNQFGAYGFLSYRKTDGYQKPDYFSMSPSDETDIRFVGKRPTDTLGPQAYLADGVDRPQIKAHLGLEYGENFSSWLRYTQSGQTRFFIQQRAKEDAQGYVVGTVNRRSPSTRSLVFSTTYNLVLSDVSNVASSLTYDSQEYIRHDYLNPRWSLTHENNVRDYGFAQNRLRGTVLYEYTPDDKFNIVAGYEYANIDVHAPWGKSSDHLLIQEGVHFVSDVDSSVYLQDLTLNNRPNPDRVLEVGSGINSETHSLLLETRFNVSERNQLFYAHRVDFPDVAETMFSPRLSWVNKVNPENTLVATVQRAQRMMPLRAQYQNHLMQEESKLETLDGAEVSYTNRYYSNTSLNVRSFYNDISAVGFTGSNLEFLTDVKIGGVEFTGSYTTQTTELTFSHAYLGVLDVAMNESLKTGASRNNISFADYYYIPRGDIPVLLESYGNGLNNIVSHTSKFLISKKFLNNRLIAHANAQIFWDFDGSYDEMEMYQRAYDTFNTAELPAEDLALFTEQKRQFERERYLLDKTDSYKLDYALNVSLSYTHSLNKKADVRVKLFAENILHSKNRYNVSTGSSRFYPERFNFMVEPVAIGMSVTLDLN</sequence>
<dbReference type="GO" id="GO:0044718">
    <property type="term" value="P:siderophore transmembrane transport"/>
    <property type="evidence" value="ECO:0007669"/>
    <property type="project" value="TreeGrafter"/>
</dbReference>
<keyword evidence="6 7" id="KW-0998">Cell outer membrane</keyword>
<dbReference type="OrthoDB" id="9758929at2"/>
<dbReference type="Gene3D" id="2.40.170.20">
    <property type="entry name" value="TonB-dependent receptor, beta-barrel domain"/>
    <property type="match status" value="1"/>
</dbReference>
<keyword evidence="10" id="KW-0675">Receptor</keyword>
<evidence type="ECO:0000256" key="5">
    <source>
        <dbReference type="ARBA" id="ARBA00023136"/>
    </source>
</evidence>
<organism evidence="10 11">
    <name type="scientific">Saccharophagus degradans (strain 2-40 / ATCC 43961 / DSM 17024)</name>
    <dbReference type="NCBI Taxonomy" id="203122"/>
    <lineage>
        <taxon>Bacteria</taxon>
        <taxon>Pseudomonadati</taxon>
        <taxon>Pseudomonadota</taxon>
        <taxon>Gammaproteobacteria</taxon>
        <taxon>Cellvibrionales</taxon>
        <taxon>Cellvibrionaceae</taxon>
        <taxon>Saccharophagus</taxon>
    </lineage>
</organism>
<evidence type="ECO:0000256" key="3">
    <source>
        <dbReference type="ARBA" id="ARBA00022452"/>
    </source>
</evidence>
<proteinExistence type="inferred from homology"/>
<evidence type="ECO:0000256" key="1">
    <source>
        <dbReference type="ARBA" id="ARBA00004571"/>
    </source>
</evidence>
<keyword evidence="8" id="KW-0732">Signal</keyword>
<feature type="signal peptide" evidence="8">
    <location>
        <begin position="1"/>
        <end position="25"/>
    </location>
</feature>
<dbReference type="EMBL" id="CP000282">
    <property type="protein sequence ID" value="ABD80057.1"/>
    <property type="molecule type" value="Genomic_DNA"/>
</dbReference>
<evidence type="ECO:0000313" key="11">
    <source>
        <dbReference type="Proteomes" id="UP000001947"/>
    </source>
</evidence>